<dbReference type="InterPro" id="IPR016161">
    <property type="entry name" value="Ald_DH/histidinol_DH"/>
</dbReference>
<sequence length="480" mass="51697">MTGPTEEPTERQLFINGKFVPSSNRKVFELTSPYTHEKVAEIYEANEVDVDAAVAAARVAFPAWRDVSPADRGVFLRKMASLIQDHEEEFAHLEALSTGKPVSRYIDSSMAIETFNYFAEAGWTVQGSSSRNTPGHLNITVKEPYGVVAAIIPWNVPLASFATKIAPAVAAGNTVVLKSSEKSPLTIGLGAKLISEAGFPPGVVNILHGYGPTTGNAIASHMDVRCISFTGSSLTGRKIQAAAAKSNMKTVHMELGGKTPALIFEDADLESAAEQTQFSVRFFSGQTCIANSRIYVQETVADKFLAVFKDKFGAAILGNPLNKATDQGPQADGIQYERVKAYLSLGEKKGKLALGGDAKDGNFIKPTVFEEVPEESQIMKEEVFGPVVVINTFGKEDETIAKANHSEFGLYASVFTKNIDRAMRVSKLLEAGTVGVNCTSPSMAKDMPFGGWKGSGIGREGYLHSMDSYLETKSILIKTS</sequence>
<dbReference type="FunFam" id="3.40.309.10:FF:000012">
    <property type="entry name" value="Betaine aldehyde dehydrogenase"/>
    <property type="match status" value="1"/>
</dbReference>
<dbReference type="Pfam" id="PF00171">
    <property type="entry name" value="Aldedh"/>
    <property type="match status" value="1"/>
</dbReference>
<gene>
    <name evidence="6" type="ORF">BP00DRAFT_421365</name>
</gene>
<dbReference type="Gene3D" id="3.40.605.10">
    <property type="entry name" value="Aldehyde Dehydrogenase, Chain A, domain 1"/>
    <property type="match status" value="1"/>
</dbReference>
<dbReference type="FunFam" id="3.40.605.10:FF:000001">
    <property type="entry name" value="Aldehyde dehydrogenase 1"/>
    <property type="match status" value="1"/>
</dbReference>
<organism evidence="6 7">
    <name type="scientific">Aspergillus indologenus CBS 114.80</name>
    <dbReference type="NCBI Taxonomy" id="1450541"/>
    <lineage>
        <taxon>Eukaryota</taxon>
        <taxon>Fungi</taxon>
        <taxon>Dikarya</taxon>
        <taxon>Ascomycota</taxon>
        <taxon>Pezizomycotina</taxon>
        <taxon>Eurotiomycetes</taxon>
        <taxon>Eurotiomycetidae</taxon>
        <taxon>Eurotiales</taxon>
        <taxon>Aspergillaceae</taxon>
        <taxon>Aspergillus</taxon>
        <taxon>Aspergillus subgen. Circumdati</taxon>
    </lineage>
</organism>
<reference evidence="6 7" key="1">
    <citation type="submission" date="2018-02" db="EMBL/GenBank/DDBJ databases">
        <title>The genomes of Aspergillus section Nigri reveals drivers in fungal speciation.</title>
        <authorList>
            <consortium name="DOE Joint Genome Institute"/>
            <person name="Vesth T.C."/>
            <person name="Nybo J."/>
            <person name="Theobald S."/>
            <person name="Brandl J."/>
            <person name="Frisvad J.C."/>
            <person name="Nielsen K.F."/>
            <person name="Lyhne E.K."/>
            <person name="Kogle M.E."/>
            <person name="Kuo A."/>
            <person name="Riley R."/>
            <person name="Clum A."/>
            <person name="Nolan M."/>
            <person name="Lipzen A."/>
            <person name="Salamov A."/>
            <person name="Henrissat B."/>
            <person name="Wiebenga A."/>
            <person name="De vries R.P."/>
            <person name="Grigoriev I.V."/>
            <person name="Mortensen U.H."/>
            <person name="Andersen M.R."/>
            <person name="Baker S.E."/>
        </authorList>
    </citation>
    <scope>NUCLEOTIDE SEQUENCE [LARGE SCALE GENOMIC DNA]</scope>
    <source>
        <strain evidence="6 7">CBS 114.80</strain>
    </source>
</reference>
<evidence type="ECO:0000259" key="5">
    <source>
        <dbReference type="Pfam" id="PF00171"/>
    </source>
</evidence>
<protein>
    <recommendedName>
        <fullName evidence="3">aldehyde dehydrogenase (NAD(+))</fullName>
        <ecNumber evidence="3">1.2.1.3</ecNumber>
    </recommendedName>
</protein>
<dbReference type="PANTHER" id="PTHR11699">
    <property type="entry name" value="ALDEHYDE DEHYDROGENASE-RELATED"/>
    <property type="match status" value="1"/>
</dbReference>
<evidence type="ECO:0000256" key="4">
    <source>
        <dbReference type="ARBA" id="ARBA00049194"/>
    </source>
</evidence>
<evidence type="ECO:0000256" key="1">
    <source>
        <dbReference type="ARBA" id="ARBA00009986"/>
    </source>
</evidence>
<comment type="similarity">
    <text evidence="1">Belongs to the aldehyde dehydrogenase family.</text>
</comment>
<comment type="catalytic activity">
    <reaction evidence="4">
        <text>an aldehyde + NAD(+) + H2O = a carboxylate + NADH + 2 H(+)</text>
        <dbReference type="Rhea" id="RHEA:16185"/>
        <dbReference type="ChEBI" id="CHEBI:15377"/>
        <dbReference type="ChEBI" id="CHEBI:15378"/>
        <dbReference type="ChEBI" id="CHEBI:17478"/>
        <dbReference type="ChEBI" id="CHEBI:29067"/>
        <dbReference type="ChEBI" id="CHEBI:57540"/>
        <dbReference type="ChEBI" id="CHEBI:57945"/>
        <dbReference type="EC" id="1.2.1.3"/>
    </reaction>
</comment>
<dbReference type="AlphaFoldDB" id="A0A2V5J2Z4"/>
<dbReference type="GO" id="GO:0004029">
    <property type="term" value="F:aldehyde dehydrogenase (NAD+) activity"/>
    <property type="evidence" value="ECO:0007669"/>
    <property type="project" value="UniProtKB-EC"/>
</dbReference>
<keyword evidence="2" id="KW-0560">Oxidoreductase</keyword>
<keyword evidence="7" id="KW-1185">Reference proteome</keyword>
<proteinExistence type="inferred from homology"/>
<evidence type="ECO:0000313" key="6">
    <source>
        <dbReference type="EMBL" id="PYI36440.1"/>
    </source>
</evidence>
<dbReference type="InterPro" id="IPR016162">
    <property type="entry name" value="Ald_DH_N"/>
</dbReference>
<dbReference type="SUPFAM" id="SSF53720">
    <property type="entry name" value="ALDH-like"/>
    <property type="match status" value="1"/>
</dbReference>
<dbReference type="InterPro" id="IPR016163">
    <property type="entry name" value="Ald_DH_C"/>
</dbReference>
<dbReference type="Proteomes" id="UP000248817">
    <property type="component" value="Unassembled WGS sequence"/>
</dbReference>
<dbReference type="Gene3D" id="3.40.309.10">
    <property type="entry name" value="Aldehyde Dehydrogenase, Chain A, domain 2"/>
    <property type="match status" value="1"/>
</dbReference>
<evidence type="ECO:0000256" key="3">
    <source>
        <dbReference type="ARBA" id="ARBA00024226"/>
    </source>
</evidence>
<evidence type="ECO:0000256" key="2">
    <source>
        <dbReference type="ARBA" id="ARBA00023002"/>
    </source>
</evidence>
<dbReference type="EMBL" id="KZ825464">
    <property type="protein sequence ID" value="PYI36440.1"/>
    <property type="molecule type" value="Genomic_DNA"/>
</dbReference>
<feature type="domain" description="Aldehyde dehydrogenase" evidence="5">
    <location>
        <begin position="19"/>
        <end position="475"/>
    </location>
</feature>
<accession>A0A2V5J2Z4</accession>
<evidence type="ECO:0000313" key="7">
    <source>
        <dbReference type="Proteomes" id="UP000248817"/>
    </source>
</evidence>
<name>A0A2V5J2Z4_9EURO</name>
<dbReference type="EC" id="1.2.1.3" evidence="3"/>
<dbReference type="InterPro" id="IPR015590">
    <property type="entry name" value="Aldehyde_DH_dom"/>
</dbReference>